<dbReference type="AlphaFoldDB" id="V9IFE4"/>
<organism evidence="1">
    <name type="scientific">Apis cerana</name>
    <name type="common">Indian honeybee</name>
    <dbReference type="NCBI Taxonomy" id="7461"/>
    <lineage>
        <taxon>Eukaryota</taxon>
        <taxon>Metazoa</taxon>
        <taxon>Ecdysozoa</taxon>
        <taxon>Arthropoda</taxon>
        <taxon>Hexapoda</taxon>
        <taxon>Insecta</taxon>
        <taxon>Pterygota</taxon>
        <taxon>Neoptera</taxon>
        <taxon>Endopterygota</taxon>
        <taxon>Hymenoptera</taxon>
        <taxon>Apocrita</taxon>
        <taxon>Aculeata</taxon>
        <taxon>Apoidea</taxon>
        <taxon>Anthophila</taxon>
        <taxon>Apidae</taxon>
        <taxon>Apis</taxon>
    </lineage>
</organism>
<dbReference type="EMBL" id="JR041229">
    <property type="protein sequence ID" value="AEY59387.1"/>
    <property type="molecule type" value="mRNA"/>
</dbReference>
<dbReference type="InterPro" id="IPR035426">
    <property type="entry name" value="Gemin2/Brr1"/>
</dbReference>
<sequence>MTDYLAKPAFVVGEIDEDLNLSLPPTSGEEYIKRVVIEAQKCADIVVADIDRKHFWETYN</sequence>
<evidence type="ECO:0000313" key="1">
    <source>
        <dbReference type="EMBL" id="AEY59387.1"/>
    </source>
</evidence>
<protein>
    <submittedName>
        <fullName evidence="1">Survival of motor neuron protein-interacting protein 1</fullName>
    </submittedName>
</protein>
<dbReference type="GO" id="GO:0000387">
    <property type="term" value="P:spliceosomal snRNP assembly"/>
    <property type="evidence" value="ECO:0007669"/>
    <property type="project" value="InterPro"/>
</dbReference>
<name>V9IFE4_APICE</name>
<dbReference type="Pfam" id="PF04938">
    <property type="entry name" value="SIP1"/>
    <property type="match status" value="1"/>
</dbReference>
<reference evidence="1" key="1">
    <citation type="submission" date="2011-11" db="EMBL/GenBank/DDBJ databases">
        <title>Decoding the brain transcriptome of the Eastern honeybee (Apis cerana) based on pyrosequencing.</title>
        <authorList>
            <person name="Sun L."/>
            <person name="Zheng H."/>
            <person name="Wang Y."/>
            <person name="Xie X."/>
            <person name="Zhu Y."/>
            <person name="Gu W."/>
            <person name="Wang S."/>
        </authorList>
    </citation>
    <scope>NUCLEOTIDE SEQUENCE</scope>
    <source>
        <tissue evidence="1">Brain</tissue>
    </source>
</reference>
<gene>
    <name evidence="1" type="ORF">ACCB02435</name>
</gene>
<proteinExistence type="evidence at transcript level"/>
<accession>V9IFE4</accession>